<keyword evidence="1" id="KW-1133">Transmembrane helix</keyword>
<evidence type="ECO:0000256" key="1">
    <source>
        <dbReference type="SAM" id="Phobius"/>
    </source>
</evidence>
<dbReference type="Proteomes" id="UP000025245">
    <property type="component" value="Chromosome"/>
</dbReference>
<reference evidence="2 3" key="1">
    <citation type="journal article" date="2014" name="Genome Announc.">
        <title>Complete Genome Sequence of a Virulent Strain, Streptococcus iniae ISET0901, Isolated from Diseased Tilapia.</title>
        <authorList>
            <person name="Pridgeon J.W."/>
            <person name="Zhang D."/>
            <person name="Zhang L."/>
        </authorList>
    </citation>
    <scope>NUCLEOTIDE SEQUENCE [LARGE SCALE GENOMIC DNA]</scope>
    <source>
        <strain evidence="2 3">ISET0901</strain>
    </source>
</reference>
<dbReference type="InterPro" id="IPR021749">
    <property type="entry name" value="ComGE"/>
</dbReference>
<dbReference type="RefSeq" id="WP_031239176.1">
    <property type="nucleotide sequence ID" value="NZ_CP010783.1"/>
</dbReference>
<evidence type="ECO:0000313" key="2">
    <source>
        <dbReference type="EMBL" id="AHY15042.1"/>
    </source>
</evidence>
<organism evidence="2 3">
    <name type="scientific">Streptococcus iniae</name>
    <name type="common">Streptococcus shiloi</name>
    <dbReference type="NCBI Taxonomy" id="1346"/>
    <lineage>
        <taxon>Bacteria</taxon>
        <taxon>Bacillati</taxon>
        <taxon>Bacillota</taxon>
        <taxon>Bacilli</taxon>
        <taxon>Lactobacillales</taxon>
        <taxon>Streptococcaceae</taxon>
        <taxon>Streptococcus</taxon>
    </lineage>
</organism>
<dbReference type="NCBIfam" id="NF041013">
    <property type="entry name" value="T4P_ComGE"/>
    <property type="match status" value="1"/>
</dbReference>
<accession>A0ABM5QGV2</accession>
<keyword evidence="3" id="KW-1185">Reference proteome</keyword>
<sequence length="97" mass="11086">MEHIEKRVVRAYLLLEGVIALAIMVIIVSLILTGIRLNQQFLAKSRHQEELIVTALMAVQTNRRHLKINGCEVDVVRSEKGIEVSEKHQKVFSLKKN</sequence>
<proteinExistence type="predicted"/>
<dbReference type="Pfam" id="PF11773">
    <property type="entry name" value="ComGE"/>
    <property type="match status" value="1"/>
</dbReference>
<keyword evidence="1" id="KW-0472">Membrane</keyword>
<name>A0ABM5QGV2_STRIN</name>
<gene>
    <name evidence="2" type="ORF">DQ08_00755</name>
</gene>
<feature type="transmembrane region" description="Helical" evidence="1">
    <location>
        <begin position="12"/>
        <end position="35"/>
    </location>
</feature>
<evidence type="ECO:0000313" key="3">
    <source>
        <dbReference type="Proteomes" id="UP000025245"/>
    </source>
</evidence>
<dbReference type="EMBL" id="CP007586">
    <property type="protein sequence ID" value="AHY15042.1"/>
    <property type="molecule type" value="Genomic_DNA"/>
</dbReference>
<protein>
    <submittedName>
        <fullName evidence="2">Competence protein ComG</fullName>
    </submittedName>
</protein>
<dbReference type="GeneID" id="35766062"/>
<dbReference type="InterPro" id="IPR053468">
    <property type="entry name" value="ComGE-like"/>
</dbReference>
<keyword evidence="1" id="KW-0812">Transmembrane</keyword>